<dbReference type="Proteomes" id="UP001516400">
    <property type="component" value="Unassembled WGS sequence"/>
</dbReference>
<dbReference type="AlphaFoldDB" id="A0ABD2MXI7"/>
<evidence type="ECO:0000313" key="1">
    <source>
        <dbReference type="EMBL" id="KAL3271081.1"/>
    </source>
</evidence>
<evidence type="ECO:0008006" key="3">
    <source>
        <dbReference type="Google" id="ProtNLM"/>
    </source>
</evidence>
<organism evidence="1 2">
    <name type="scientific">Cryptolaemus montrouzieri</name>
    <dbReference type="NCBI Taxonomy" id="559131"/>
    <lineage>
        <taxon>Eukaryota</taxon>
        <taxon>Metazoa</taxon>
        <taxon>Ecdysozoa</taxon>
        <taxon>Arthropoda</taxon>
        <taxon>Hexapoda</taxon>
        <taxon>Insecta</taxon>
        <taxon>Pterygota</taxon>
        <taxon>Neoptera</taxon>
        <taxon>Endopterygota</taxon>
        <taxon>Coleoptera</taxon>
        <taxon>Polyphaga</taxon>
        <taxon>Cucujiformia</taxon>
        <taxon>Coccinelloidea</taxon>
        <taxon>Coccinellidae</taxon>
        <taxon>Scymninae</taxon>
        <taxon>Scymnini</taxon>
        <taxon>Cryptolaemus</taxon>
    </lineage>
</organism>
<accession>A0ABD2MXI7</accession>
<protein>
    <recommendedName>
        <fullName evidence="3">FAST kinase domain-containing protein 5</fullName>
    </recommendedName>
</protein>
<comment type="caution">
    <text evidence="1">The sequence shown here is derived from an EMBL/GenBank/DDBJ whole genome shotgun (WGS) entry which is preliminary data.</text>
</comment>
<gene>
    <name evidence="1" type="ORF">HHI36_021580</name>
</gene>
<evidence type="ECO:0000313" key="2">
    <source>
        <dbReference type="Proteomes" id="UP001516400"/>
    </source>
</evidence>
<name>A0ABD2MXI7_9CUCU</name>
<sequence length="582" mass="67223">MSKIIFKTPLNLCLSSSKIPEVRTLEEFENVLNRNYKLNSGCSATDILNGFKAVKNFCNSNQIKISDERFDNLVDGLMDHCEKLSDDEILELLTCLTEFPQCYNYQDHNFHDVWSCLDDISRERTAERDMEYLFKIAETWYKLHLGKMSDFIYNLIDMGARKAKKLSKDHIVKMFFFINVCRRIPVPFQFEEALAKYVKELTIDELGIVALGYFKSMSKIKITDIVLAMMEAVKKEASTVNQITLAALLKVIRFSKPGQMIPELNQMLDSLVGQIDRLSPQCCLHIAIIGSSLNHFHKPTMEKSIQKFLNLMDDVEQVRLKDLERIVCAATIVDFRPNVSPDLLERVMVEIHKDQRQGELSRFPRILPNILHYLSIWNLYSHDLMDRVLDMEYIVQTYGKGIGAIHPDILSLDCCIDLECSSYKGNRLPPKIRYKLAKWVMETTPSIKQYAKLTAYDKLYLDAMNRIISVVGDEKAVKTDHVAPHFSRADILLCKDKASNKFIEPPGLQRYVLGDLKYALEDPNLTWYAVIVVGWNNTIRCTSLPVGLLTMKQRHLRKLGYHPRLVIWNQYLNLSREVKNTT</sequence>
<reference evidence="1 2" key="1">
    <citation type="journal article" date="2021" name="BMC Biol.">
        <title>Horizontally acquired antibacterial genes associated with adaptive radiation of ladybird beetles.</title>
        <authorList>
            <person name="Li H.S."/>
            <person name="Tang X.F."/>
            <person name="Huang Y.H."/>
            <person name="Xu Z.Y."/>
            <person name="Chen M.L."/>
            <person name="Du X.Y."/>
            <person name="Qiu B.Y."/>
            <person name="Chen P.T."/>
            <person name="Zhang W."/>
            <person name="Slipinski A."/>
            <person name="Escalona H.E."/>
            <person name="Waterhouse R.M."/>
            <person name="Zwick A."/>
            <person name="Pang H."/>
        </authorList>
    </citation>
    <scope>NUCLEOTIDE SEQUENCE [LARGE SCALE GENOMIC DNA]</scope>
    <source>
        <strain evidence="1">SYSU2018</strain>
    </source>
</reference>
<dbReference type="EMBL" id="JABFTP020000042">
    <property type="protein sequence ID" value="KAL3271081.1"/>
    <property type="molecule type" value="Genomic_DNA"/>
</dbReference>
<proteinExistence type="predicted"/>
<keyword evidence="2" id="KW-1185">Reference proteome</keyword>